<sequence>QLLAKMGHGCFMAQLRPNRTSSSRQSGQPSLIHDLSGQALTDLYNSPVYKAEQVVCPLGSSSAACGPFSHSGVLVTLAHNSQHLIHKGSGYGKSSQTVVTDARHMSSAWQEDNKPTFKRRFPDVIEASDDFIKAFLRRDV</sequence>
<dbReference type="Proteomes" id="UP000257200">
    <property type="component" value="Unplaced"/>
</dbReference>
<proteinExistence type="predicted"/>
<reference evidence="1" key="1">
    <citation type="submission" date="2025-08" db="UniProtKB">
        <authorList>
            <consortium name="Ensembl"/>
        </authorList>
    </citation>
    <scope>IDENTIFICATION</scope>
</reference>
<protein>
    <submittedName>
        <fullName evidence="1">Uncharacterized protein</fullName>
    </submittedName>
</protein>
<dbReference type="InParanoid" id="A0A3Q1FMJ7"/>
<dbReference type="AlphaFoldDB" id="A0A3Q1FMJ7"/>
<reference evidence="1" key="2">
    <citation type="submission" date="2025-09" db="UniProtKB">
        <authorList>
            <consortium name="Ensembl"/>
        </authorList>
    </citation>
    <scope>IDENTIFICATION</scope>
</reference>
<dbReference type="GeneTree" id="ENSGT00690000103873"/>
<dbReference type="Ensembl" id="ENSAPOT00000003907.1">
    <property type="protein sequence ID" value="ENSAPOP00000008050.1"/>
    <property type="gene ID" value="ENSAPOG00000010123.1"/>
</dbReference>
<name>A0A3Q1FMJ7_9TELE</name>
<keyword evidence="2" id="KW-1185">Reference proteome</keyword>
<evidence type="ECO:0000313" key="2">
    <source>
        <dbReference type="Proteomes" id="UP000257200"/>
    </source>
</evidence>
<evidence type="ECO:0000313" key="1">
    <source>
        <dbReference type="Ensembl" id="ENSAPOP00000008050.1"/>
    </source>
</evidence>
<accession>A0A3Q1FMJ7</accession>
<organism evidence="1 2">
    <name type="scientific">Acanthochromis polyacanthus</name>
    <name type="common">spiny chromis</name>
    <dbReference type="NCBI Taxonomy" id="80966"/>
    <lineage>
        <taxon>Eukaryota</taxon>
        <taxon>Metazoa</taxon>
        <taxon>Chordata</taxon>
        <taxon>Craniata</taxon>
        <taxon>Vertebrata</taxon>
        <taxon>Euteleostomi</taxon>
        <taxon>Actinopterygii</taxon>
        <taxon>Neopterygii</taxon>
        <taxon>Teleostei</taxon>
        <taxon>Neoteleostei</taxon>
        <taxon>Acanthomorphata</taxon>
        <taxon>Ovalentaria</taxon>
        <taxon>Pomacentridae</taxon>
        <taxon>Acanthochromis</taxon>
    </lineage>
</organism>